<evidence type="ECO:0000256" key="9">
    <source>
        <dbReference type="HAMAP-Rule" id="MF_03172"/>
    </source>
</evidence>
<comment type="subunit">
    <text evidence="9">Monomer.</text>
</comment>
<keyword evidence="6 9" id="KW-0665">Pyrimidine biosynthesis</keyword>
<keyword evidence="3 9" id="KW-0547">Nucleotide-binding</keyword>
<feature type="binding site" evidence="9">
    <location>
        <position position="63"/>
    </location>
    <ligand>
        <name>a ribonucleoside 5'-phosphate</name>
        <dbReference type="ChEBI" id="CHEBI:58043"/>
    </ligand>
</feature>
<dbReference type="CDD" id="cd01428">
    <property type="entry name" value="ADK"/>
    <property type="match status" value="1"/>
</dbReference>
<dbReference type="STRING" id="105984.A0A427XWW3"/>
<dbReference type="GO" id="GO:0005737">
    <property type="term" value="C:cytoplasm"/>
    <property type="evidence" value="ECO:0007669"/>
    <property type="project" value="UniProtKB-SubCell"/>
</dbReference>
<dbReference type="AlphaFoldDB" id="A0A427XWW3"/>
<dbReference type="Gene3D" id="3.40.50.300">
    <property type="entry name" value="P-loop containing nucleotide triphosphate hydrolases"/>
    <property type="match status" value="1"/>
</dbReference>
<evidence type="ECO:0000256" key="4">
    <source>
        <dbReference type="ARBA" id="ARBA00022777"/>
    </source>
</evidence>
<feature type="binding site" evidence="9">
    <location>
        <position position="179"/>
    </location>
    <ligand>
        <name>a ribonucleoside 5'-phosphate</name>
        <dbReference type="ChEBI" id="CHEBI:58043"/>
    </ligand>
</feature>
<dbReference type="HAMAP" id="MF_00235">
    <property type="entry name" value="Adenylate_kinase_Adk"/>
    <property type="match status" value="1"/>
</dbReference>
<feature type="binding site" evidence="9">
    <location>
        <position position="168"/>
    </location>
    <ligand>
        <name>a ribonucleoside 5'-phosphate</name>
        <dbReference type="ChEBI" id="CHEBI:58043"/>
    </ligand>
</feature>
<dbReference type="GO" id="GO:0005524">
    <property type="term" value="F:ATP binding"/>
    <property type="evidence" value="ECO:0007669"/>
    <property type="project" value="UniProtKB-KW"/>
</dbReference>
<feature type="region of interest" description="NMPbind" evidence="9">
    <location>
        <begin position="57"/>
        <end position="87"/>
    </location>
</feature>
<sequence>MAPLALPDMAALFPSDKPVFEKDSCDVVFVLGGPGAGYGKGTQCALLVQDYGFVHLSAGDLLRAEQDRAGSQYGDLIRQYIKDGLIVPQEVTIKLLENAMSEAYANPPNNDAWKSGKGRFLIDGFPRKMDQALMFDKVIVQNSLVLFFDTSDEVMVERVMGRAKTSGRADDNVESLKKRFVTFRETSMPVVEYYKEKGLAVVVDASPSTDVVYAEVKKVLAEKLHI</sequence>
<comment type="function">
    <text evidence="9">Catalyzes the phosphorylation of pyrimidine nucleoside monophosphates at the expense of ATP. Plays an important role in de novo pyrimidine nucleotide biosynthesis. Has preference for UMP and dUMP as phosphate acceptors, but can also use CMP, dCMP and AMP.</text>
</comment>
<dbReference type="HAMAP" id="MF_03172">
    <property type="entry name" value="Adenylate_kinase_UMP_CMP_kin"/>
    <property type="match status" value="1"/>
</dbReference>
<keyword evidence="2 9" id="KW-0808">Transferase</keyword>
<protein>
    <recommendedName>
        <fullName evidence="9">Uridylate kinase</fullName>
        <shortName evidence="9">UK</shortName>
        <ecNumber evidence="9">2.7.4.14</ecNumber>
    </recommendedName>
    <alternativeName>
        <fullName evidence="9">ATP:UMP phosphotransferase</fullName>
    </alternativeName>
    <alternativeName>
        <fullName evidence="9">Deoxycytidylate kinase</fullName>
        <shortName evidence="9">CK</shortName>
        <shortName evidence="9">dCMP kinase</shortName>
    </alternativeName>
    <alternativeName>
        <fullName evidence="9">Uridine monophosphate kinase</fullName>
        <shortName evidence="9">UMP kinase</shortName>
        <shortName evidence="9">UMPK</shortName>
    </alternativeName>
</protein>
<evidence type="ECO:0000256" key="1">
    <source>
        <dbReference type="ARBA" id="ARBA00022490"/>
    </source>
</evidence>
<evidence type="ECO:0000256" key="2">
    <source>
        <dbReference type="ARBA" id="ARBA00022679"/>
    </source>
</evidence>
<feature type="region of interest" description="LID" evidence="9">
    <location>
        <begin position="161"/>
        <end position="171"/>
    </location>
</feature>
<evidence type="ECO:0000256" key="5">
    <source>
        <dbReference type="ARBA" id="ARBA00022840"/>
    </source>
</evidence>
<dbReference type="Proteomes" id="UP000279236">
    <property type="component" value="Unassembled WGS sequence"/>
</dbReference>
<dbReference type="EMBL" id="RSCE01000004">
    <property type="protein sequence ID" value="RSH83322.1"/>
    <property type="molecule type" value="Genomic_DNA"/>
</dbReference>
<dbReference type="InterPro" id="IPR006266">
    <property type="entry name" value="UMP_CMP_kinase"/>
</dbReference>
<feature type="binding site" evidence="9">
    <location>
        <position position="207"/>
    </location>
    <ligand>
        <name>ATP</name>
        <dbReference type="ChEBI" id="CHEBI:30616"/>
    </ligand>
</feature>
<organism evidence="10 11">
    <name type="scientific">Apiotrichum porosum</name>
    <dbReference type="NCBI Taxonomy" id="105984"/>
    <lineage>
        <taxon>Eukaryota</taxon>
        <taxon>Fungi</taxon>
        <taxon>Dikarya</taxon>
        <taxon>Basidiomycota</taxon>
        <taxon>Agaricomycotina</taxon>
        <taxon>Tremellomycetes</taxon>
        <taxon>Trichosporonales</taxon>
        <taxon>Trichosporonaceae</taxon>
        <taxon>Apiotrichum</taxon>
    </lineage>
</organism>
<dbReference type="GO" id="GO:0033862">
    <property type="term" value="F:UMP kinase activity"/>
    <property type="evidence" value="ECO:0007669"/>
    <property type="project" value="RHEA"/>
</dbReference>
<dbReference type="NCBIfam" id="TIGR01359">
    <property type="entry name" value="UMP_CMP_kin_fam"/>
    <property type="match status" value="1"/>
</dbReference>
<keyword evidence="4 9" id="KW-0418">Kinase</keyword>
<proteinExistence type="inferred from homology"/>
<dbReference type="GO" id="GO:0006207">
    <property type="term" value="P:'de novo' pyrimidine nucleobase biosynthetic process"/>
    <property type="evidence" value="ECO:0007669"/>
    <property type="project" value="InterPro"/>
</dbReference>
<comment type="domain">
    <text evidence="9">Consists of three domains, a large central CORE domain and two small peripheral domains, NMPbind and LID, which undergo movements during catalysis. The LID domain closes over the site of phosphoryl transfer upon ATP binding. Assembling and dissambling the active center during each catalytic cycle provides an effective means to prevent ATP hydrolysis.</text>
</comment>
<comment type="similarity">
    <text evidence="9">Belongs to the adenylate kinase family. UMP-CMP kinase subfamily.</text>
</comment>
<dbReference type="OrthoDB" id="442176at2759"/>
<dbReference type="PROSITE" id="PS00113">
    <property type="entry name" value="ADENYLATE_KINASE"/>
    <property type="match status" value="1"/>
</dbReference>
<dbReference type="GO" id="GO:0006221">
    <property type="term" value="P:pyrimidine nucleotide biosynthetic process"/>
    <property type="evidence" value="ECO:0007669"/>
    <property type="project" value="UniProtKB-UniRule"/>
</dbReference>
<comment type="cofactor">
    <cofactor evidence="9">
        <name>Mg(2+)</name>
        <dbReference type="ChEBI" id="CHEBI:18420"/>
    </cofactor>
    <text evidence="9">Binds 1 Mg(2+) ion per monomer.</text>
</comment>
<comment type="caution">
    <text evidence="9">Lacks conserved residue(s) required for the propagation of feature annotation.</text>
</comment>
<dbReference type="SUPFAM" id="SSF52540">
    <property type="entry name" value="P-loop containing nucleoside triphosphate hydrolases"/>
    <property type="match status" value="1"/>
</dbReference>
<reference evidence="10 11" key="1">
    <citation type="submission" date="2018-11" db="EMBL/GenBank/DDBJ databases">
        <title>Genome sequence of Apiotrichum porosum DSM 27194.</title>
        <authorList>
            <person name="Aliyu H."/>
            <person name="Gorte O."/>
            <person name="Ochsenreither K."/>
        </authorList>
    </citation>
    <scope>NUCLEOTIDE SEQUENCE [LARGE SCALE GENOMIC DNA]</scope>
    <source>
        <strain evidence="10 11">DSM 27194</strain>
    </source>
</reference>
<feature type="binding site" evidence="9">
    <location>
        <position position="162"/>
    </location>
    <ligand>
        <name>ATP</name>
        <dbReference type="ChEBI" id="CHEBI:30616"/>
    </ligand>
</feature>
<evidence type="ECO:0000256" key="3">
    <source>
        <dbReference type="ARBA" id="ARBA00022741"/>
    </source>
</evidence>
<accession>A0A427XWW3</accession>
<dbReference type="FunFam" id="3.40.50.300:FF:000315">
    <property type="entry name" value="Adenylate kinase 1"/>
    <property type="match status" value="1"/>
</dbReference>
<keyword evidence="1 9" id="KW-0963">Cytoplasm</keyword>
<dbReference type="PANTHER" id="PTHR23359">
    <property type="entry name" value="NUCLEOTIDE KINASE"/>
    <property type="match status" value="1"/>
</dbReference>
<dbReference type="InterPro" id="IPR033690">
    <property type="entry name" value="Adenylat_kinase_CS"/>
</dbReference>
<dbReference type="EC" id="2.7.4.14" evidence="9"/>
<evidence type="ECO:0000256" key="7">
    <source>
        <dbReference type="ARBA" id="ARBA00023242"/>
    </source>
</evidence>
<evidence type="ECO:0000256" key="8">
    <source>
        <dbReference type="ARBA" id="ARBA00048116"/>
    </source>
</evidence>
<evidence type="ECO:0000313" key="11">
    <source>
        <dbReference type="Proteomes" id="UP000279236"/>
    </source>
</evidence>
<keyword evidence="5 9" id="KW-0067">ATP-binding</keyword>
<evidence type="ECO:0000313" key="10">
    <source>
        <dbReference type="EMBL" id="RSH83322.1"/>
    </source>
</evidence>
<comment type="caution">
    <text evidence="10">The sequence shown here is derived from an EMBL/GenBank/DDBJ whole genome shotgun (WGS) entry which is preliminary data.</text>
</comment>
<dbReference type="InterPro" id="IPR027417">
    <property type="entry name" value="P-loop_NTPase"/>
</dbReference>
<dbReference type="PRINTS" id="PR00094">
    <property type="entry name" value="ADENYLTKNASE"/>
</dbReference>
<comment type="catalytic activity">
    <reaction evidence="8 9">
        <text>UMP + ATP = UDP + ADP</text>
        <dbReference type="Rhea" id="RHEA:24400"/>
        <dbReference type="ChEBI" id="CHEBI:30616"/>
        <dbReference type="ChEBI" id="CHEBI:57865"/>
        <dbReference type="ChEBI" id="CHEBI:58223"/>
        <dbReference type="ChEBI" id="CHEBI:456216"/>
        <dbReference type="EC" id="2.7.4.14"/>
    </reaction>
</comment>
<keyword evidence="7 9" id="KW-0539">Nucleus</keyword>
<dbReference type="RefSeq" id="XP_028477274.1">
    <property type="nucleotide sequence ID" value="XM_028622382.1"/>
</dbReference>
<feature type="binding site" evidence="9">
    <location>
        <begin position="124"/>
        <end position="127"/>
    </location>
    <ligand>
        <name>a ribonucleoside 5'-phosphate</name>
        <dbReference type="ChEBI" id="CHEBI:58043"/>
    </ligand>
</feature>
<dbReference type="GO" id="GO:0005634">
    <property type="term" value="C:nucleus"/>
    <property type="evidence" value="ECO:0007669"/>
    <property type="project" value="UniProtKB-SubCell"/>
</dbReference>
<evidence type="ECO:0000256" key="6">
    <source>
        <dbReference type="ARBA" id="ARBA00022975"/>
    </source>
</evidence>
<feature type="binding site" evidence="9">
    <location>
        <begin position="85"/>
        <end position="87"/>
    </location>
    <ligand>
        <name>a ribonucleoside 5'-phosphate</name>
        <dbReference type="ChEBI" id="CHEBI:58043"/>
    </ligand>
</feature>
<feature type="binding site" evidence="9">
    <location>
        <position position="131"/>
    </location>
    <ligand>
        <name>a ribonucleoside 5'-phosphate</name>
        <dbReference type="ChEBI" id="CHEBI:58043"/>
    </ligand>
</feature>
<name>A0A427XWW3_9TREE</name>
<comment type="subcellular location">
    <subcellularLocation>
        <location evidence="9">Cytoplasm</location>
    </subcellularLocation>
    <subcellularLocation>
        <location evidence="9">Nucleus</location>
    </subcellularLocation>
    <text evidence="9">Predominantly cytoplasmic.</text>
</comment>
<keyword evidence="11" id="KW-1185">Reference proteome</keyword>
<dbReference type="Pfam" id="PF00406">
    <property type="entry name" value="ADK"/>
    <property type="match status" value="1"/>
</dbReference>
<dbReference type="GeneID" id="39591543"/>
<gene>
    <name evidence="10" type="ORF">EHS24_007000</name>
</gene>
<dbReference type="InterPro" id="IPR000850">
    <property type="entry name" value="Adenylat/UMP-CMP_kin"/>
</dbReference>